<organism evidence="4 5">
    <name type="scientific">Sporothrix epigloea</name>
    <dbReference type="NCBI Taxonomy" id="1892477"/>
    <lineage>
        <taxon>Eukaryota</taxon>
        <taxon>Fungi</taxon>
        <taxon>Dikarya</taxon>
        <taxon>Ascomycota</taxon>
        <taxon>Pezizomycotina</taxon>
        <taxon>Sordariomycetes</taxon>
        <taxon>Sordariomycetidae</taxon>
        <taxon>Ophiostomatales</taxon>
        <taxon>Ophiostomataceae</taxon>
        <taxon>Sporothrix</taxon>
    </lineage>
</organism>
<reference evidence="4 5" key="1">
    <citation type="submission" date="2024-01" db="EMBL/GenBank/DDBJ databases">
        <authorList>
            <person name="Allen C."/>
            <person name="Tagirdzhanova G."/>
        </authorList>
    </citation>
    <scope>NUCLEOTIDE SEQUENCE [LARGE SCALE GENOMIC DNA]</scope>
    <source>
        <strain evidence="4 5">CBS 573.63</strain>
    </source>
</reference>
<dbReference type="Pfam" id="PF00561">
    <property type="entry name" value="Abhydrolase_1"/>
    <property type="match status" value="1"/>
</dbReference>
<keyword evidence="1" id="KW-0378">Hydrolase</keyword>
<evidence type="ECO:0000259" key="3">
    <source>
        <dbReference type="Pfam" id="PF00561"/>
    </source>
</evidence>
<proteinExistence type="inferred from homology"/>
<dbReference type="SUPFAM" id="SSF53474">
    <property type="entry name" value="alpha/beta-Hydrolases"/>
    <property type="match status" value="1"/>
</dbReference>
<dbReference type="InterPro" id="IPR000073">
    <property type="entry name" value="AB_hydrolase_1"/>
</dbReference>
<protein>
    <recommendedName>
        <fullName evidence="3">AB hydrolase-1 domain-containing protein</fullName>
    </recommendedName>
</protein>
<evidence type="ECO:0000256" key="1">
    <source>
        <dbReference type="ARBA" id="ARBA00022801"/>
    </source>
</evidence>
<dbReference type="PANTHER" id="PTHR43329">
    <property type="entry name" value="EPOXIDE HYDROLASE"/>
    <property type="match status" value="1"/>
</dbReference>
<sequence length="363" mass="40244">MAPKLTPNDSRITRHKALIRDKTYHYIVALPPAGQPTTGTIILLHGFPDLGFGWRYQVPMLAEELGLRVIVPDMLGYGQTDAPASPESYAYKSVCADLVALVDHVGVVGGGQAGANTSSRFFVGGHDWGGAVAWRMALWHSARLRGVFSVCTPYFAPSKQKSFQSLADMARLLPNFGYQQQLAGDELWQFVDAEPARIRQFLQIVYGGMATLSDEEIAAKESPYLCDTTNGVNLERLASVKPTSLLSPKELDYYATEFARHGLRGPTNWYRTQKYNFDDEREIVCSNDKARQQIRVPSLMLSATSDTALPPILAGRMDKYFSTLTKARIPGGHWVLWESSVAVNEQIKRFLSPLLQDTVKAAL</sequence>
<dbReference type="EMBL" id="CAWUOM010000022">
    <property type="protein sequence ID" value="CAK7266117.1"/>
    <property type="molecule type" value="Genomic_DNA"/>
</dbReference>
<dbReference type="InterPro" id="IPR029058">
    <property type="entry name" value="AB_hydrolase_fold"/>
</dbReference>
<dbReference type="Gene3D" id="3.40.50.1820">
    <property type="entry name" value="alpha/beta hydrolase"/>
    <property type="match status" value="1"/>
</dbReference>
<evidence type="ECO:0000313" key="4">
    <source>
        <dbReference type="EMBL" id="CAK7266117.1"/>
    </source>
</evidence>
<gene>
    <name evidence="4" type="ORF">SEPCBS57363_001933</name>
</gene>
<evidence type="ECO:0000313" key="5">
    <source>
        <dbReference type="Proteomes" id="UP001642501"/>
    </source>
</evidence>
<evidence type="ECO:0000256" key="2">
    <source>
        <dbReference type="ARBA" id="ARBA00038334"/>
    </source>
</evidence>
<name>A0ABP0DG89_9PEZI</name>
<keyword evidence="5" id="KW-1185">Reference proteome</keyword>
<comment type="caution">
    <text evidence="4">The sequence shown here is derived from an EMBL/GenBank/DDBJ whole genome shotgun (WGS) entry which is preliminary data.</text>
</comment>
<accession>A0ABP0DG89</accession>
<dbReference type="PRINTS" id="PR00412">
    <property type="entry name" value="EPOXHYDRLASE"/>
</dbReference>
<dbReference type="InterPro" id="IPR000639">
    <property type="entry name" value="Epox_hydrolase-like"/>
</dbReference>
<feature type="domain" description="AB hydrolase-1" evidence="3">
    <location>
        <begin position="40"/>
        <end position="338"/>
    </location>
</feature>
<dbReference type="Proteomes" id="UP001642501">
    <property type="component" value="Unassembled WGS sequence"/>
</dbReference>
<comment type="similarity">
    <text evidence="2">Belongs to the AB hydrolase superfamily. Epoxide hydrolase family.</text>
</comment>